<gene>
    <name evidence="1" type="ORF">NCG91_26155</name>
</gene>
<proteinExistence type="predicted"/>
<organism evidence="1 2">
    <name type="scientific">Janthinobacterium kumbetense</name>
    <dbReference type="NCBI Taxonomy" id="2950280"/>
    <lineage>
        <taxon>Bacteria</taxon>
        <taxon>Pseudomonadati</taxon>
        <taxon>Pseudomonadota</taxon>
        <taxon>Betaproteobacteria</taxon>
        <taxon>Burkholderiales</taxon>
        <taxon>Oxalobacteraceae</taxon>
        <taxon>Janthinobacterium</taxon>
    </lineage>
</organism>
<reference evidence="1 2" key="1">
    <citation type="submission" date="2022-06" db="EMBL/GenBank/DDBJ databases">
        <title>Janthinobacterium kumbetensis sp. nov., isolated from spring water in Turkey.</title>
        <authorList>
            <person name="Inan Bektas K."/>
            <person name="Belduz A.A."/>
            <person name="Canakci S."/>
            <person name="Nalcaoglu A."/>
            <person name="Ceylan E."/>
            <person name="Kati H."/>
        </authorList>
    </citation>
    <scope>NUCLEOTIDE SEQUENCE [LARGE SCALE GENOMIC DNA]</scope>
    <source>
        <strain evidence="1 2">GK</strain>
    </source>
</reference>
<evidence type="ECO:0000313" key="2">
    <source>
        <dbReference type="Proteomes" id="UP001202243"/>
    </source>
</evidence>
<name>A0ABT0WYW1_9BURK</name>
<dbReference type="RefSeq" id="WP_171984974.1">
    <property type="nucleotide sequence ID" value="NZ_JAMQGR010000016.1"/>
</dbReference>
<comment type="caution">
    <text evidence="1">The sequence shown here is derived from an EMBL/GenBank/DDBJ whole genome shotgun (WGS) entry which is preliminary data.</text>
</comment>
<accession>A0ABT0WYW1</accession>
<sequence length="55" mass="6669">MDKRDKEKPVQPAKELVRKWLKAELEQRRPPPDPEQIRRELGWDLLRLGREPLAR</sequence>
<dbReference type="EMBL" id="JAMQGR010000016">
    <property type="protein sequence ID" value="MCM2569113.1"/>
    <property type="molecule type" value="Genomic_DNA"/>
</dbReference>
<protein>
    <submittedName>
        <fullName evidence="1">Uncharacterized protein</fullName>
    </submittedName>
</protein>
<keyword evidence="2" id="KW-1185">Reference proteome</keyword>
<dbReference type="Proteomes" id="UP001202243">
    <property type="component" value="Unassembled WGS sequence"/>
</dbReference>
<evidence type="ECO:0000313" key="1">
    <source>
        <dbReference type="EMBL" id="MCM2569113.1"/>
    </source>
</evidence>